<dbReference type="STRING" id="1297742.A176_005369"/>
<dbReference type="Proteomes" id="UP000009026">
    <property type="component" value="Chromosome"/>
</dbReference>
<dbReference type="EMBL" id="CP012109">
    <property type="protein sequence ID" value="AKQ68457.1"/>
    <property type="molecule type" value="Genomic_DNA"/>
</dbReference>
<reference evidence="1 2" key="1">
    <citation type="journal article" date="2016" name="PLoS ONE">
        <title>Complete Genome Sequence and Comparative Genomics of a Novel Myxobacterium Myxococcus hansupus.</title>
        <authorList>
            <person name="Sharma G."/>
            <person name="Narwani T."/>
            <person name="Subramanian S."/>
        </authorList>
    </citation>
    <scope>NUCLEOTIDE SEQUENCE [LARGE SCALE GENOMIC DNA]</scope>
    <source>
        <strain evidence="2">mixupus</strain>
    </source>
</reference>
<name>A0A0H4XJN6_9BACT</name>
<protein>
    <submittedName>
        <fullName evidence="1">Uncharacterized protein</fullName>
    </submittedName>
</protein>
<organism evidence="1 2">
    <name type="scientific">Pseudomyxococcus hansupus</name>
    <dbReference type="NCBI Taxonomy" id="1297742"/>
    <lineage>
        <taxon>Bacteria</taxon>
        <taxon>Pseudomonadati</taxon>
        <taxon>Myxococcota</taxon>
        <taxon>Myxococcia</taxon>
        <taxon>Myxococcales</taxon>
        <taxon>Cystobacterineae</taxon>
        <taxon>Myxococcaceae</taxon>
        <taxon>Pseudomyxococcus</taxon>
    </lineage>
</organism>
<dbReference type="PATRIC" id="fig|1297742.4.peg.5456"/>
<accession>A0A0H4XJN6</accession>
<keyword evidence="2" id="KW-1185">Reference proteome</keyword>
<evidence type="ECO:0000313" key="2">
    <source>
        <dbReference type="Proteomes" id="UP000009026"/>
    </source>
</evidence>
<proteinExistence type="predicted"/>
<dbReference type="KEGG" id="mym:A176_005369"/>
<sequence>MTAGVRPYRVRGGHPRCLAGKHTSARAVSHARRARRGTPRMNQDRYPRVAAAEAGRLMGWRCARLKHTSRAIPAHSERRRQRQGVVSWDDGAGCLCAGWRSVREQEQAWRTSARGSKGRMFQMMAARCACTGWSSSREPP</sequence>
<evidence type="ECO:0000313" key="1">
    <source>
        <dbReference type="EMBL" id="AKQ68457.1"/>
    </source>
</evidence>
<dbReference type="AlphaFoldDB" id="A0A0H4XJN6"/>
<gene>
    <name evidence="1" type="ORF">A176_005369</name>
</gene>